<keyword evidence="7" id="KW-1185">Reference proteome</keyword>
<dbReference type="InterPro" id="IPR016161">
    <property type="entry name" value="Ald_DH/histidinol_DH"/>
</dbReference>
<reference evidence="6 7" key="1">
    <citation type="submission" date="2017-04" db="EMBL/GenBank/DDBJ databases">
        <title>Complete Genome Sequence of Streptomyces gilvosporeus F607, a Capable Producer of Natamycin.</title>
        <authorList>
            <person name="Zong G."/>
            <person name="Zhong C."/>
            <person name="Fu J."/>
            <person name="Qin R."/>
            <person name="Cao G."/>
        </authorList>
    </citation>
    <scope>NUCLEOTIDE SEQUENCE [LARGE SCALE GENOMIC DNA]</scope>
    <source>
        <strain evidence="6 7">F607</strain>
    </source>
</reference>
<proteinExistence type="inferred from homology"/>
<accession>A0A1V0U0X1</accession>
<evidence type="ECO:0000256" key="1">
    <source>
        <dbReference type="ARBA" id="ARBA00023002"/>
    </source>
</evidence>
<feature type="active site" evidence="2">
    <location>
        <position position="234"/>
    </location>
</feature>
<dbReference type="PROSITE" id="PS00687">
    <property type="entry name" value="ALDEHYDE_DEHYDR_GLU"/>
    <property type="match status" value="1"/>
</dbReference>
<dbReference type="InterPro" id="IPR016162">
    <property type="entry name" value="Ald_DH_N"/>
</dbReference>
<dbReference type="GO" id="GO:0004777">
    <property type="term" value="F:succinate-semialdehyde dehydrogenase (NAD+) activity"/>
    <property type="evidence" value="ECO:0007669"/>
    <property type="project" value="TreeGrafter"/>
</dbReference>
<dbReference type="InterPro" id="IPR015590">
    <property type="entry name" value="Aldehyde_DH_dom"/>
</dbReference>
<dbReference type="Pfam" id="PF00171">
    <property type="entry name" value="Aldedh"/>
    <property type="match status" value="1"/>
</dbReference>
<gene>
    <name evidence="6" type="ORF">B1H19_34245</name>
</gene>
<dbReference type="RefSeq" id="WP_083108778.1">
    <property type="nucleotide sequence ID" value="NZ_CP020569.1"/>
</dbReference>
<dbReference type="KEGG" id="sgv:B1H19_34245"/>
<keyword evidence="1 3" id="KW-0560">Oxidoreductase</keyword>
<dbReference type="Gene3D" id="3.40.309.10">
    <property type="entry name" value="Aldehyde Dehydrogenase, Chain A, domain 2"/>
    <property type="match status" value="1"/>
</dbReference>
<dbReference type="OrthoDB" id="6882680at2"/>
<dbReference type="InterPro" id="IPR016163">
    <property type="entry name" value="Ald_DH_C"/>
</dbReference>
<evidence type="ECO:0000256" key="4">
    <source>
        <dbReference type="SAM" id="MobiDB-lite"/>
    </source>
</evidence>
<dbReference type="Gene3D" id="3.40.605.10">
    <property type="entry name" value="Aldehyde Dehydrogenase, Chain A, domain 1"/>
    <property type="match status" value="1"/>
</dbReference>
<dbReference type="CDD" id="cd07099">
    <property type="entry name" value="ALDH_DDALDH"/>
    <property type="match status" value="1"/>
</dbReference>
<dbReference type="InterPro" id="IPR050740">
    <property type="entry name" value="Aldehyde_DH_Superfamily"/>
</dbReference>
<evidence type="ECO:0000256" key="3">
    <source>
        <dbReference type="RuleBase" id="RU003345"/>
    </source>
</evidence>
<dbReference type="GO" id="GO:0009450">
    <property type="term" value="P:gamma-aminobutyric acid catabolic process"/>
    <property type="evidence" value="ECO:0007669"/>
    <property type="project" value="TreeGrafter"/>
</dbReference>
<dbReference type="EMBL" id="CP020569">
    <property type="protein sequence ID" value="ARF58582.1"/>
    <property type="molecule type" value="Genomic_DNA"/>
</dbReference>
<comment type="similarity">
    <text evidence="3">Belongs to the aldehyde dehydrogenase family.</text>
</comment>
<dbReference type="PANTHER" id="PTHR43353">
    <property type="entry name" value="SUCCINATE-SEMIALDEHYDE DEHYDROGENASE, MITOCHONDRIAL"/>
    <property type="match status" value="1"/>
</dbReference>
<dbReference type="AlphaFoldDB" id="A0A1V0U0X1"/>
<feature type="domain" description="Aldehyde dehydrogenase" evidence="5">
    <location>
        <begin position="4"/>
        <end position="450"/>
    </location>
</feature>
<feature type="region of interest" description="Disordered" evidence="4">
    <location>
        <begin position="1"/>
        <end position="22"/>
    </location>
</feature>
<organism evidence="6 7">
    <name type="scientific">Streptomyces gilvosporeus</name>
    <dbReference type="NCBI Taxonomy" id="553510"/>
    <lineage>
        <taxon>Bacteria</taxon>
        <taxon>Bacillati</taxon>
        <taxon>Actinomycetota</taxon>
        <taxon>Actinomycetes</taxon>
        <taxon>Kitasatosporales</taxon>
        <taxon>Streptomycetaceae</taxon>
        <taxon>Streptomyces</taxon>
    </lineage>
</organism>
<evidence type="ECO:0000256" key="2">
    <source>
        <dbReference type="PROSITE-ProRule" id="PRU10007"/>
    </source>
</evidence>
<dbReference type="InterPro" id="IPR029510">
    <property type="entry name" value="Ald_DH_CS_GLU"/>
</dbReference>
<dbReference type="STRING" id="553510.B1H19_34245"/>
<evidence type="ECO:0000313" key="7">
    <source>
        <dbReference type="Proteomes" id="UP000192726"/>
    </source>
</evidence>
<dbReference type="InterPro" id="IPR016160">
    <property type="entry name" value="Ald_DH_CS_CYS"/>
</dbReference>
<dbReference type="Proteomes" id="UP000192726">
    <property type="component" value="Chromosome"/>
</dbReference>
<protein>
    <submittedName>
        <fullName evidence="6">Aldehyde dehydrogenase</fullName>
    </submittedName>
</protein>
<dbReference type="PROSITE" id="PS00070">
    <property type="entry name" value="ALDEHYDE_DEHYDR_CYS"/>
    <property type="match status" value="1"/>
</dbReference>
<dbReference type="PANTHER" id="PTHR43353:SF5">
    <property type="entry name" value="SUCCINATE-SEMIALDEHYDE DEHYDROGENASE, MITOCHONDRIAL"/>
    <property type="match status" value="1"/>
</dbReference>
<evidence type="ECO:0000313" key="6">
    <source>
        <dbReference type="EMBL" id="ARF58582.1"/>
    </source>
</evidence>
<dbReference type="SUPFAM" id="SSF53720">
    <property type="entry name" value="ALDH-like"/>
    <property type="match status" value="1"/>
</dbReference>
<name>A0A1V0U0X1_9ACTN</name>
<evidence type="ECO:0000259" key="5">
    <source>
        <dbReference type="Pfam" id="PF00171"/>
    </source>
</evidence>
<sequence>MTDRFTVRSPVTGAPVGEHPVHGPEDVRAAVGRARAAAHDWSACGWAGRRARLLAWKRSLARRMDELASLIRAETGKPRHDARAEVLLTLVHLDWAARNARRVLGRRRVPAGPLSVHQRALVGYRPLGVIGVIGPWNYPLYTPMGSIGYALAAGNAVVFKPSELTSGVGELLARSFADAVPDHPALLQTVTGHGPTGEALARSGVDKVAFTGSPGTARKVAAVCAERLTPMLAECGGKDAVLVDASADLDEAAEAIVWGALANAGQTCAGVERVYAVASVHAALCARIVHRVRALRPGPEPDSPYGPLILPTQLATVERHMKEALAAGAHAAYGGPASLRPPYVHPVVLVDVPEDSPAMREETFGPLVVVNAVADLDEAVARANAGAYALGAAVFTADRRRGLAVAERLASGAVSVNSVLGFAAVPSLPFGGSADSGHGRIHGAEGLRGFAAPHSLTVRRFRPPVDLTSFTAPRRRAERAVELGRRLHARW</sequence>